<keyword evidence="1" id="KW-0812">Transmembrane</keyword>
<evidence type="ECO:0000256" key="1">
    <source>
        <dbReference type="SAM" id="Phobius"/>
    </source>
</evidence>
<protein>
    <submittedName>
        <fullName evidence="2">Uncharacterized protein</fullName>
    </submittedName>
</protein>
<feature type="transmembrane region" description="Helical" evidence="1">
    <location>
        <begin position="125"/>
        <end position="154"/>
    </location>
</feature>
<evidence type="ECO:0000313" key="2">
    <source>
        <dbReference type="EMBL" id="KAI1707761.1"/>
    </source>
</evidence>
<dbReference type="EMBL" id="JAKKPZ010000039">
    <property type="protein sequence ID" value="KAI1707761.1"/>
    <property type="molecule type" value="Genomic_DNA"/>
</dbReference>
<feature type="transmembrane region" description="Helical" evidence="1">
    <location>
        <begin position="196"/>
        <end position="218"/>
    </location>
</feature>
<sequence length="226" mass="25696">MTIFVVYHAISSAVNAVGGVLYDLDYGFGIGVATAGVRPYAIIFEFLRNLYMFLPEIVVSFVTLDRLLVFLFNMSYNERRRKFFVSFDIICLAVMGLIVAHYQYYAYLDSFLVSIGVSFFHGKNWQYRFLVLIILKAAIGGLNTFNCFAFMLQLRKLPTLKVRTRIVKITALIELFLGVIPSFVGVYYFLAIGSNGFQTLMLLVALDSALTSAAYFVLLEKPKLRW</sequence>
<keyword evidence="1" id="KW-1133">Transmembrane helix</keyword>
<organism evidence="2 3">
    <name type="scientific">Ditylenchus destructor</name>
    <dbReference type="NCBI Taxonomy" id="166010"/>
    <lineage>
        <taxon>Eukaryota</taxon>
        <taxon>Metazoa</taxon>
        <taxon>Ecdysozoa</taxon>
        <taxon>Nematoda</taxon>
        <taxon>Chromadorea</taxon>
        <taxon>Rhabditida</taxon>
        <taxon>Tylenchina</taxon>
        <taxon>Tylenchomorpha</taxon>
        <taxon>Sphaerularioidea</taxon>
        <taxon>Anguinidae</taxon>
        <taxon>Anguininae</taxon>
        <taxon>Ditylenchus</taxon>
    </lineage>
</organism>
<accession>A0AAD4N139</accession>
<keyword evidence="1" id="KW-0472">Membrane</keyword>
<feature type="transmembrane region" description="Helical" evidence="1">
    <location>
        <begin position="83"/>
        <end position="105"/>
    </location>
</feature>
<dbReference type="Proteomes" id="UP001201812">
    <property type="component" value="Unassembled WGS sequence"/>
</dbReference>
<gene>
    <name evidence="2" type="ORF">DdX_12319</name>
</gene>
<dbReference type="AlphaFoldDB" id="A0AAD4N139"/>
<name>A0AAD4N139_9BILA</name>
<reference evidence="2" key="1">
    <citation type="submission" date="2022-01" db="EMBL/GenBank/DDBJ databases">
        <title>Genome Sequence Resource for Two Populations of Ditylenchus destructor, the Migratory Endoparasitic Phytonematode.</title>
        <authorList>
            <person name="Zhang H."/>
            <person name="Lin R."/>
            <person name="Xie B."/>
        </authorList>
    </citation>
    <scope>NUCLEOTIDE SEQUENCE</scope>
    <source>
        <strain evidence="2">BazhouSP</strain>
    </source>
</reference>
<proteinExistence type="predicted"/>
<comment type="caution">
    <text evidence="2">The sequence shown here is derived from an EMBL/GenBank/DDBJ whole genome shotgun (WGS) entry which is preliminary data.</text>
</comment>
<feature type="transmembrane region" description="Helical" evidence="1">
    <location>
        <begin position="50"/>
        <end position="71"/>
    </location>
</feature>
<keyword evidence="3" id="KW-1185">Reference proteome</keyword>
<evidence type="ECO:0000313" key="3">
    <source>
        <dbReference type="Proteomes" id="UP001201812"/>
    </source>
</evidence>
<feature type="transmembrane region" description="Helical" evidence="1">
    <location>
        <begin position="166"/>
        <end position="190"/>
    </location>
</feature>